<accession>A0AAE0JVD1</accession>
<evidence type="ECO:0000313" key="1">
    <source>
        <dbReference type="EMBL" id="KAK3364775.1"/>
    </source>
</evidence>
<proteinExistence type="predicted"/>
<protein>
    <submittedName>
        <fullName evidence="1">Uncharacterized protein</fullName>
    </submittedName>
</protein>
<name>A0AAE0JVD1_9PEZI</name>
<reference evidence="1" key="1">
    <citation type="journal article" date="2023" name="Mol. Phylogenet. Evol.">
        <title>Genome-scale phylogeny and comparative genomics of the fungal order Sordariales.</title>
        <authorList>
            <person name="Hensen N."/>
            <person name="Bonometti L."/>
            <person name="Westerberg I."/>
            <person name="Brannstrom I.O."/>
            <person name="Guillou S."/>
            <person name="Cros-Aarteil S."/>
            <person name="Calhoun S."/>
            <person name="Haridas S."/>
            <person name="Kuo A."/>
            <person name="Mondo S."/>
            <person name="Pangilinan J."/>
            <person name="Riley R."/>
            <person name="LaButti K."/>
            <person name="Andreopoulos B."/>
            <person name="Lipzen A."/>
            <person name="Chen C."/>
            <person name="Yan M."/>
            <person name="Daum C."/>
            <person name="Ng V."/>
            <person name="Clum A."/>
            <person name="Steindorff A."/>
            <person name="Ohm R.A."/>
            <person name="Martin F."/>
            <person name="Silar P."/>
            <person name="Natvig D.O."/>
            <person name="Lalanne C."/>
            <person name="Gautier V."/>
            <person name="Ament-Velasquez S.L."/>
            <person name="Kruys A."/>
            <person name="Hutchinson M.I."/>
            <person name="Powell A.J."/>
            <person name="Barry K."/>
            <person name="Miller A.N."/>
            <person name="Grigoriev I.V."/>
            <person name="Debuchy R."/>
            <person name="Gladieux P."/>
            <person name="Hiltunen Thoren M."/>
            <person name="Johannesson H."/>
        </authorList>
    </citation>
    <scope>NUCLEOTIDE SEQUENCE</scope>
    <source>
        <strain evidence="1">CBS 958.72</strain>
    </source>
</reference>
<evidence type="ECO:0000313" key="2">
    <source>
        <dbReference type="Proteomes" id="UP001287356"/>
    </source>
</evidence>
<dbReference type="EMBL" id="JAULSN010000009">
    <property type="protein sequence ID" value="KAK3364775.1"/>
    <property type="molecule type" value="Genomic_DNA"/>
</dbReference>
<dbReference type="AlphaFoldDB" id="A0AAE0JVD1"/>
<comment type="caution">
    <text evidence="1">The sequence shown here is derived from an EMBL/GenBank/DDBJ whole genome shotgun (WGS) entry which is preliminary data.</text>
</comment>
<reference evidence="1" key="2">
    <citation type="submission" date="2023-06" db="EMBL/GenBank/DDBJ databases">
        <authorList>
            <consortium name="Lawrence Berkeley National Laboratory"/>
            <person name="Haridas S."/>
            <person name="Hensen N."/>
            <person name="Bonometti L."/>
            <person name="Westerberg I."/>
            <person name="Brannstrom I.O."/>
            <person name="Guillou S."/>
            <person name="Cros-Aarteil S."/>
            <person name="Calhoun S."/>
            <person name="Kuo A."/>
            <person name="Mondo S."/>
            <person name="Pangilinan J."/>
            <person name="Riley R."/>
            <person name="Labutti K."/>
            <person name="Andreopoulos B."/>
            <person name="Lipzen A."/>
            <person name="Chen C."/>
            <person name="Yanf M."/>
            <person name="Daum C."/>
            <person name="Ng V."/>
            <person name="Clum A."/>
            <person name="Steindorff A."/>
            <person name="Ohm R."/>
            <person name="Martin F."/>
            <person name="Silar P."/>
            <person name="Natvig D."/>
            <person name="Lalanne C."/>
            <person name="Gautier V."/>
            <person name="Ament-Velasquez S.L."/>
            <person name="Kruys A."/>
            <person name="Hutchinson M.I."/>
            <person name="Powell A.J."/>
            <person name="Barry K."/>
            <person name="Miller A.N."/>
            <person name="Grigoriev I.V."/>
            <person name="Debuchy R."/>
            <person name="Gladieux P."/>
            <person name="Thoren M.H."/>
            <person name="Johannesson H."/>
        </authorList>
    </citation>
    <scope>NUCLEOTIDE SEQUENCE</scope>
    <source>
        <strain evidence="1">CBS 958.72</strain>
    </source>
</reference>
<keyword evidence="2" id="KW-1185">Reference proteome</keyword>
<organism evidence="1 2">
    <name type="scientific">Lasiosphaeria ovina</name>
    <dbReference type="NCBI Taxonomy" id="92902"/>
    <lineage>
        <taxon>Eukaryota</taxon>
        <taxon>Fungi</taxon>
        <taxon>Dikarya</taxon>
        <taxon>Ascomycota</taxon>
        <taxon>Pezizomycotina</taxon>
        <taxon>Sordariomycetes</taxon>
        <taxon>Sordariomycetidae</taxon>
        <taxon>Sordariales</taxon>
        <taxon>Lasiosphaeriaceae</taxon>
        <taxon>Lasiosphaeria</taxon>
    </lineage>
</organism>
<gene>
    <name evidence="1" type="ORF">B0T24DRAFT_598106</name>
</gene>
<dbReference type="Proteomes" id="UP001287356">
    <property type="component" value="Unassembled WGS sequence"/>
</dbReference>
<sequence length="210" mass="23520">MAFGKWLHDKREMSRPPILEGHELITQVDSANLLQDSFLNRIVPSMTEEASPTVPIGSDGDFLYRLLGDLEYARHKLEEKNWSPTLAETLITSIQEDDLDWKTTGFHLVARLGDSGSIDGVYAIYNMFPEDDITGARQQVTHRFWGIPPSRGNDGKPHEQLQFSVARIGDTLGSLGYVKPLCWHDKVEQPVELVRVKRAGNALGAIHQTG</sequence>